<sequence length="481" mass="55027">MDDDSDFRYFFDNLSIIKEYKDLKQMFSKYPVYIPLNSQNQWNDAEKPLPEPKKAPSSWAALLKPADLAISPQAKIESTPFPLKTKKKVSLKEMLTKWSFKKTHPLFKPRGLENTGNMCFMNVVLQVLLYCDYFYSLLIEIQKTVSFRFNSSIPLIESLIMFVKEFKPISNPFEIDEFDPPFVPTYVYDALRKKGIFQTSRGQQEDAQEFLSHLINGMHDELLQVMNSNKEGSGNPSGNLGFASPIKSLSPEIEPSNSHIESDSSVWLQVGKKNKTNLTRSLDFAQTPISRIFGGYMSSELKIPGSKTSITIEPFQNLALDISNPEITDLEDALNELFSPEVIEGYINSSGVSVNATRQQYIDELPHVFIIILNRVVYSPELGIHKLNKFVSYSETFNIPQRWISPPKRSKFTNTEYTLSSVLYHHGELASGGHYTCDVNRRPGEWLRFDDTEILNDLSLNQVLCEKEDRSSYVLLYTRPQ</sequence>
<keyword evidence="3 6" id="KW-0833">Ubl conjugation pathway</keyword>
<dbReference type="InterPro" id="IPR038765">
    <property type="entry name" value="Papain-like_cys_pep_sf"/>
</dbReference>
<accession>A0A1R0H2U7</accession>
<feature type="domain" description="USP" evidence="7">
    <location>
        <begin position="110"/>
        <end position="480"/>
    </location>
</feature>
<evidence type="ECO:0000256" key="3">
    <source>
        <dbReference type="ARBA" id="ARBA00022786"/>
    </source>
</evidence>
<reference evidence="8 9" key="1">
    <citation type="journal article" date="2016" name="Mol. Biol. Evol.">
        <title>Genome-Wide Survey of Gut Fungi (Harpellales) Reveals the First Horizontally Transferred Ubiquitin Gene from a Mosquito Host.</title>
        <authorList>
            <person name="Wang Y."/>
            <person name="White M.M."/>
            <person name="Kvist S."/>
            <person name="Moncalvo J.M."/>
        </authorList>
    </citation>
    <scope>NUCLEOTIDE SEQUENCE [LARGE SCALE GENOMIC DNA]</scope>
    <source>
        <strain evidence="8 9">ALG-7-W6</strain>
    </source>
</reference>
<evidence type="ECO:0000259" key="7">
    <source>
        <dbReference type="PROSITE" id="PS50235"/>
    </source>
</evidence>
<comment type="caution">
    <text evidence="8">The sequence shown here is derived from an EMBL/GenBank/DDBJ whole genome shotgun (WGS) entry which is preliminary data.</text>
</comment>
<dbReference type="Pfam" id="PF00443">
    <property type="entry name" value="UCH"/>
    <property type="match status" value="1"/>
</dbReference>
<evidence type="ECO:0000256" key="4">
    <source>
        <dbReference type="ARBA" id="ARBA00022801"/>
    </source>
</evidence>
<dbReference type="PROSITE" id="PS00973">
    <property type="entry name" value="USP_2"/>
    <property type="match status" value="1"/>
</dbReference>
<dbReference type="PROSITE" id="PS00972">
    <property type="entry name" value="USP_1"/>
    <property type="match status" value="1"/>
</dbReference>
<dbReference type="GO" id="GO:0005634">
    <property type="term" value="C:nucleus"/>
    <property type="evidence" value="ECO:0007669"/>
    <property type="project" value="TreeGrafter"/>
</dbReference>
<dbReference type="InterPro" id="IPR028889">
    <property type="entry name" value="USP"/>
</dbReference>
<keyword evidence="9" id="KW-1185">Reference proteome</keyword>
<evidence type="ECO:0000256" key="5">
    <source>
        <dbReference type="ARBA" id="ARBA00022807"/>
    </source>
</evidence>
<comment type="catalytic activity">
    <reaction evidence="1 6">
        <text>Thiol-dependent hydrolysis of ester, thioester, amide, peptide and isopeptide bonds formed by the C-terminal Gly of ubiquitin (a 76-residue protein attached to proteins as an intracellular targeting signal).</text>
        <dbReference type="EC" id="3.4.19.12"/>
    </reaction>
</comment>
<dbReference type="Gene3D" id="3.90.70.10">
    <property type="entry name" value="Cysteine proteinases"/>
    <property type="match status" value="1"/>
</dbReference>
<proteinExistence type="inferred from homology"/>
<evidence type="ECO:0000256" key="2">
    <source>
        <dbReference type="ARBA" id="ARBA00022670"/>
    </source>
</evidence>
<dbReference type="PANTHER" id="PTHR24006">
    <property type="entry name" value="UBIQUITIN CARBOXYL-TERMINAL HYDROLASE"/>
    <property type="match status" value="1"/>
</dbReference>
<comment type="similarity">
    <text evidence="6">Belongs to the peptidase C19 family.</text>
</comment>
<keyword evidence="4 6" id="KW-0378">Hydrolase</keyword>
<dbReference type="GO" id="GO:0006508">
    <property type="term" value="P:proteolysis"/>
    <property type="evidence" value="ECO:0007669"/>
    <property type="project" value="UniProtKB-KW"/>
</dbReference>
<organism evidence="8 9">
    <name type="scientific">Smittium mucronatum</name>
    <dbReference type="NCBI Taxonomy" id="133383"/>
    <lineage>
        <taxon>Eukaryota</taxon>
        <taxon>Fungi</taxon>
        <taxon>Fungi incertae sedis</taxon>
        <taxon>Zoopagomycota</taxon>
        <taxon>Kickxellomycotina</taxon>
        <taxon>Harpellomycetes</taxon>
        <taxon>Harpellales</taxon>
        <taxon>Legeriomycetaceae</taxon>
        <taxon>Smittium</taxon>
    </lineage>
</organism>
<dbReference type="EC" id="3.4.19.12" evidence="6"/>
<keyword evidence="2 6" id="KW-0645">Protease</keyword>
<dbReference type="InterPro" id="IPR050164">
    <property type="entry name" value="Peptidase_C19"/>
</dbReference>
<evidence type="ECO:0000313" key="8">
    <source>
        <dbReference type="EMBL" id="OLY83431.1"/>
    </source>
</evidence>
<dbReference type="InterPro" id="IPR001394">
    <property type="entry name" value="Peptidase_C19_UCH"/>
</dbReference>
<protein>
    <recommendedName>
        <fullName evidence="6">Ubiquitin carboxyl-terminal hydrolase</fullName>
        <ecNumber evidence="6">3.4.19.12</ecNumber>
    </recommendedName>
</protein>
<name>A0A1R0H2U7_9FUNG</name>
<dbReference type="EMBL" id="LSSL01000909">
    <property type="protein sequence ID" value="OLY83431.1"/>
    <property type="molecule type" value="Genomic_DNA"/>
</dbReference>
<gene>
    <name evidence="8" type="ORF">AYI68_g2429</name>
</gene>
<dbReference type="CDD" id="cd02257">
    <property type="entry name" value="Peptidase_C19"/>
    <property type="match status" value="1"/>
</dbReference>
<evidence type="ECO:0000256" key="6">
    <source>
        <dbReference type="RuleBase" id="RU366025"/>
    </source>
</evidence>
<dbReference type="GO" id="GO:0016579">
    <property type="term" value="P:protein deubiquitination"/>
    <property type="evidence" value="ECO:0007669"/>
    <property type="project" value="InterPro"/>
</dbReference>
<dbReference type="InterPro" id="IPR018200">
    <property type="entry name" value="USP_CS"/>
</dbReference>
<evidence type="ECO:0000313" key="9">
    <source>
        <dbReference type="Proteomes" id="UP000187455"/>
    </source>
</evidence>
<evidence type="ECO:0000256" key="1">
    <source>
        <dbReference type="ARBA" id="ARBA00000707"/>
    </source>
</evidence>
<dbReference type="PROSITE" id="PS50235">
    <property type="entry name" value="USP_3"/>
    <property type="match status" value="1"/>
</dbReference>
<dbReference type="SUPFAM" id="SSF54001">
    <property type="entry name" value="Cysteine proteinases"/>
    <property type="match status" value="1"/>
</dbReference>
<dbReference type="PANTHER" id="PTHR24006:SF687">
    <property type="entry name" value="UBIQUITIN CARBOXYL-TERMINAL HYDROLASE 10"/>
    <property type="match status" value="1"/>
</dbReference>
<dbReference type="AlphaFoldDB" id="A0A1R0H2U7"/>
<dbReference type="Proteomes" id="UP000187455">
    <property type="component" value="Unassembled WGS sequence"/>
</dbReference>
<dbReference type="GO" id="GO:0004843">
    <property type="term" value="F:cysteine-type deubiquitinase activity"/>
    <property type="evidence" value="ECO:0007669"/>
    <property type="project" value="UniProtKB-UniRule"/>
</dbReference>
<keyword evidence="5 6" id="KW-0788">Thiol protease</keyword>
<dbReference type="OrthoDB" id="429671at2759"/>
<dbReference type="GO" id="GO:0005829">
    <property type="term" value="C:cytosol"/>
    <property type="evidence" value="ECO:0007669"/>
    <property type="project" value="TreeGrafter"/>
</dbReference>
<dbReference type="STRING" id="133383.A0A1R0H2U7"/>